<gene>
    <name evidence="3" type="primary">dprA</name>
    <name evidence="3" type="ORF">D1639_06960</name>
</gene>
<proteinExistence type="inferred from homology"/>
<dbReference type="NCBIfam" id="TIGR00732">
    <property type="entry name" value="dprA"/>
    <property type="match status" value="1"/>
</dbReference>
<dbReference type="EMBL" id="QWKH01000045">
    <property type="protein sequence ID" value="NBI34770.1"/>
    <property type="molecule type" value="Genomic_DNA"/>
</dbReference>
<evidence type="ECO:0000313" key="3">
    <source>
        <dbReference type="EMBL" id="NBI34770.1"/>
    </source>
</evidence>
<dbReference type="PANTHER" id="PTHR43022:SF1">
    <property type="entry name" value="PROTEIN SMF"/>
    <property type="match status" value="1"/>
</dbReference>
<accession>A0A7C9NZM5</accession>
<dbReference type="Gene3D" id="3.40.50.450">
    <property type="match status" value="1"/>
</dbReference>
<evidence type="ECO:0000259" key="2">
    <source>
        <dbReference type="Pfam" id="PF02481"/>
    </source>
</evidence>
<dbReference type="Pfam" id="PF02481">
    <property type="entry name" value="DNA_processg_A"/>
    <property type="match status" value="1"/>
</dbReference>
<organism evidence="3">
    <name type="scientific">Muribaculaceae bacterium Z82</name>
    <dbReference type="NCBI Taxonomy" id="2304548"/>
    <lineage>
        <taxon>Bacteria</taxon>
        <taxon>Pseudomonadati</taxon>
        <taxon>Bacteroidota</taxon>
        <taxon>Bacteroidia</taxon>
        <taxon>Bacteroidales</taxon>
        <taxon>Muribaculaceae</taxon>
    </lineage>
</organism>
<dbReference type="GO" id="GO:0009294">
    <property type="term" value="P:DNA-mediated transformation"/>
    <property type="evidence" value="ECO:0007669"/>
    <property type="project" value="InterPro"/>
</dbReference>
<dbReference type="PANTHER" id="PTHR43022">
    <property type="entry name" value="PROTEIN SMF"/>
    <property type="match status" value="1"/>
</dbReference>
<feature type="domain" description="Smf/DprA SLOG" evidence="2">
    <location>
        <begin position="20"/>
        <end position="217"/>
    </location>
</feature>
<dbReference type="SUPFAM" id="SSF102405">
    <property type="entry name" value="MCP/YpsA-like"/>
    <property type="match status" value="1"/>
</dbReference>
<dbReference type="InterPro" id="IPR057666">
    <property type="entry name" value="DrpA_SLOG"/>
</dbReference>
<dbReference type="InterPro" id="IPR003488">
    <property type="entry name" value="DprA"/>
</dbReference>
<dbReference type="AlphaFoldDB" id="A0A7C9NZM5"/>
<protein>
    <submittedName>
        <fullName evidence="3">DNA-protecting protein DprA</fullName>
    </submittedName>
</protein>
<sequence length="312" mass="32900">MSVEQDFVMGPRTVVERDCPWFPESLKQVPKPPRVLYVLGDPSALREGLAVVGARKATPYGTGCARRFAAIAARKGVPILSGGARGCDAAAHEAALAEGGVTVAFLGGGCDRLYPPEHKDLFQRIVDGGGALVSEYPWAMPPLPYMFRERNRLIAGLAKATLIVEAGLPSGTFSTADEALSANRDVWAVPGAITARTSSGANRLIRQGAVPIVDDDSFEDELMATFGCLKTPPQRAPGGGTPSGFLSEEGRRLVALVQGQPMGLDALLDRGARLCPEGDARAWVFSQLAQAELAGVIRRFPDGTYGPDGQAA</sequence>
<name>A0A7C9NZM5_9BACT</name>
<evidence type="ECO:0000256" key="1">
    <source>
        <dbReference type="ARBA" id="ARBA00006525"/>
    </source>
</evidence>
<reference evidence="3" key="1">
    <citation type="submission" date="2018-08" db="EMBL/GenBank/DDBJ databases">
        <title>Murine metabolic-syndrome-specific gut microbial biobank.</title>
        <authorList>
            <person name="Liu C."/>
        </authorList>
    </citation>
    <scope>NUCLEOTIDE SEQUENCE [LARGE SCALE GENOMIC DNA]</scope>
    <source>
        <strain evidence="3">Z82</strain>
    </source>
</reference>
<comment type="similarity">
    <text evidence="1">Belongs to the DprA/Smf family.</text>
</comment>
<comment type="caution">
    <text evidence="3">The sequence shown here is derived from an EMBL/GenBank/DDBJ whole genome shotgun (WGS) entry which is preliminary data.</text>
</comment>